<accession>A0A1Z5JT15</accession>
<dbReference type="InterPro" id="IPR036249">
    <property type="entry name" value="Thioredoxin-like_sf"/>
</dbReference>
<reference evidence="4 5" key="1">
    <citation type="journal article" date="2015" name="Plant Cell">
        <title>Oil accumulation by the oleaginous diatom Fistulifera solaris as revealed by the genome and transcriptome.</title>
        <authorList>
            <person name="Tanaka T."/>
            <person name="Maeda Y."/>
            <person name="Veluchamy A."/>
            <person name="Tanaka M."/>
            <person name="Abida H."/>
            <person name="Marechal E."/>
            <person name="Bowler C."/>
            <person name="Muto M."/>
            <person name="Sunaga Y."/>
            <person name="Tanaka M."/>
            <person name="Yoshino T."/>
            <person name="Taniguchi T."/>
            <person name="Fukuda Y."/>
            <person name="Nemoto M."/>
            <person name="Matsumoto M."/>
            <person name="Wong P.S."/>
            <person name="Aburatani S."/>
            <person name="Fujibuchi W."/>
        </authorList>
    </citation>
    <scope>NUCLEOTIDE SEQUENCE [LARGE SCALE GENOMIC DNA]</scope>
    <source>
        <strain evidence="4 5">JPCC DA0580</strain>
    </source>
</reference>
<dbReference type="InterPro" id="IPR004045">
    <property type="entry name" value="Glutathione_S-Trfase_N"/>
</dbReference>
<dbReference type="InterPro" id="IPR040079">
    <property type="entry name" value="Glutathione_S-Trfase"/>
</dbReference>
<dbReference type="Proteomes" id="UP000198406">
    <property type="component" value="Unassembled WGS sequence"/>
</dbReference>
<dbReference type="OrthoDB" id="422574at2759"/>
<evidence type="ECO:0000313" key="4">
    <source>
        <dbReference type="EMBL" id="GAX17002.1"/>
    </source>
</evidence>
<dbReference type="PANTHER" id="PTHR43968:SF6">
    <property type="entry name" value="GLUTATHIONE S-TRANSFERASE OMEGA"/>
    <property type="match status" value="1"/>
</dbReference>
<feature type="domain" description="GST N-terminal" evidence="2">
    <location>
        <begin position="29"/>
        <end position="114"/>
    </location>
</feature>
<dbReference type="EMBL" id="BDSP01000111">
    <property type="protein sequence ID" value="GAX17002.1"/>
    <property type="molecule type" value="Genomic_DNA"/>
</dbReference>
<evidence type="ECO:0000259" key="3">
    <source>
        <dbReference type="PROSITE" id="PS50405"/>
    </source>
</evidence>
<comment type="caution">
    <text evidence="4">The sequence shown here is derived from an EMBL/GenBank/DDBJ whole genome shotgun (WGS) entry which is preliminary data.</text>
</comment>
<dbReference type="Pfam" id="PF13409">
    <property type="entry name" value="GST_N_2"/>
    <property type="match status" value="1"/>
</dbReference>
<keyword evidence="4" id="KW-0808">Transferase</keyword>
<dbReference type="SFLD" id="SFLDS00019">
    <property type="entry name" value="Glutathione_Transferase_(cytos"/>
    <property type="match status" value="1"/>
</dbReference>
<dbReference type="PANTHER" id="PTHR43968">
    <property type="match status" value="1"/>
</dbReference>
<evidence type="ECO:0000313" key="5">
    <source>
        <dbReference type="Proteomes" id="UP000198406"/>
    </source>
</evidence>
<dbReference type="PROSITE" id="PS51257">
    <property type="entry name" value="PROKAR_LIPOPROTEIN"/>
    <property type="match status" value="1"/>
</dbReference>
<feature type="chain" id="PRO_5012148030" evidence="1">
    <location>
        <begin position="23"/>
        <end position="233"/>
    </location>
</feature>
<dbReference type="InterPro" id="IPR010987">
    <property type="entry name" value="Glutathione-S-Trfase_C-like"/>
</dbReference>
<dbReference type="Pfam" id="PF00043">
    <property type="entry name" value="GST_C"/>
    <property type="match status" value="1"/>
</dbReference>
<proteinExistence type="predicted"/>
<dbReference type="PROSITE" id="PS50404">
    <property type="entry name" value="GST_NTER"/>
    <property type="match status" value="1"/>
</dbReference>
<dbReference type="AlphaFoldDB" id="A0A1Z5JT15"/>
<dbReference type="Gene3D" id="1.20.1050.10">
    <property type="match status" value="1"/>
</dbReference>
<keyword evidence="1" id="KW-0732">Signal</keyword>
<dbReference type="PROSITE" id="PS50405">
    <property type="entry name" value="GST_CTER"/>
    <property type="match status" value="1"/>
</dbReference>
<dbReference type="InterPro" id="IPR036282">
    <property type="entry name" value="Glutathione-S-Trfase_C_sf"/>
</dbReference>
<dbReference type="SUPFAM" id="SSF47616">
    <property type="entry name" value="GST C-terminal domain-like"/>
    <property type="match status" value="1"/>
</dbReference>
<dbReference type="GO" id="GO:0004364">
    <property type="term" value="F:glutathione transferase activity"/>
    <property type="evidence" value="ECO:0007669"/>
    <property type="project" value="UniProtKB-EC"/>
</dbReference>
<protein>
    <submittedName>
        <fullName evidence="4">Glutathione S-transferase</fullName>
        <ecNumber evidence="4">2.5.1.18</ecNumber>
    </submittedName>
</protein>
<dbReference type="GO" id="GO:0005737">
    <property type="term" value="C:cytoplasm"/>
    <property type="evidence" value="ECO:0007669"/>
    <property type="project" value="TreeGrafter"/>
</dbReference>
<evidence type="ECO:0000256" key="1">
    <source>
        <dbReference type="SAM" id="SignalP"/>
    </source>
</evidence>
<sequence length="233" mass="26231">MITSSSRWLITLSSFFLSFACGLNMPESSPVRLITNKMCPFAQKAWLALECSQIPYEMEEISLYGAGGKPDWFWKLNPAGTVPVLVQEMASATKVWPDSDLILQAIGAGEVVCDNNVLQMTESQRNDVDEWRKQINEMLPTGKKAVLGSGNTSELAKMLQDNLESKLSSQDTDYLVGNAVTIADCHAFPFLWRLDQEFGLATGLNCPKLGAWVERRSKQPEFRKTIQSAWWWW</sequence>
<evidence type="ECO:0000259" key="2">
    <source>
        <dbReference type="PROSITE" id="PS50404"/>
    </source>
</evidence>
<organism evidence="4 5">
    <name type="scientific">Fistulifera solaris</name>
    <name type="common">Oleaginous diatom</name>
    <dbReference type="NCBI Taxonomy" id="1519565"/>
    <lineage>
        <taxon>Eukaryota</taxon>
        <taxon>Sar</taxon>
        <taxon>Stramenopiles</taxon>
        <taxon>Ochrophyta</taxon>
        <taxon>Bacillariophyta</taxon>
        <taxon>Bacillariophyceae</taxon>
        <taxon>Bacillariophycidae</taxon>
        <taxon>Naviculales</taxon>
        <taxon>Naviculaceae</taxon>
        <taxon>Fistulifera</taxon>
    </lineage>
</organism>
<dbReference type="Gene3D" id="3.40.30.10">
    <property type="entry name" value="Glutaredoxin"/>
    <property type="match status" value="1"/>
</dbReference>
<dbReference type="InterPro" id="IPR004046">
    <property type="entry name" value="GST_C"/>
</dbReference>
<gene>
    <name evidence="4" type="ORF">FisN_5Hu383</name>
</gene>
<dbReference type="CDD" id="cd00299">
    <property type="entry name" value="GST_C_family"/>
    <property type="match status" value="1"/>
</dbReference>
<dbReference type="InParanoid" id="A0A1Z5JT15"/>
<keyword evidence="5" id="KW-1185">Reference proteome</keyword>
<feature type="signal peptide" evidence="1">
    <location>
        <begin position="1"/>
        <end position="22"/>
    </location>
</feature>
<name>A0A1Z5JT15_FISSO</name>
<feature type="domain" description="GST C-terminal" evidence="3">
    <location>
        <begin position="107"/>
        <end position="233"/>
    </location>
</feature>
<dbReference type="SUPFAM" id="SSF52833">
    <property type="entry name" value="Thioredoxin-like"/>
    <property type="match status" value="1"/>
</dbReference>
<dbReference type="InterPro" id="IPR050983">
    <property type="entry name" value="GST_Omega/HSP26"/>
</dbReference>
<dbReference type="EC" id="2.5.1.18" evidence="4"/>